<sequence>MKDMGDDETKSRRRRSAIQDPADAKSSRWDKLAVTYNISSYSKSSLQNTEIQKAIKDALNMWERVTALKFSPATSKVDGVDIDIKFFNGSHSTKPEDKNFDGVGGTLAHAFYPEHGGSVHFDDAEPWKIGCETKSGTDFVQVAAHEIGHSIGLRHSNIAGTLMAPKYSKCIPNHTEILKDDDISSATALYGQSICKKGCKNGKCIAEKCECDSGWRGQICKT</sequence>
<feature type="binding site" evidence="7">
    <location>
        <position position="120"/>
    </location>
    <ligand>
        <name>Zn(2+)</name>
        <dbReference type="ChEBI" id="CHEBI:29105"/>
        <label>1</label>
    </ligand>
</feature>
<dbReference type="GO" id="GO:0031012">
    <property type="term" value="C:extracellular matrix"/>
    <property type="evidence" value="ECO:0007669"/>
    <property type="project" value="InterPro"/>
</dbReference>
<evidence type="ECO:0000256" key="7">
    <source>
        <dbReference type="PIRSR" id="PIRSR621190-2"/>
    </source>
</evidence>
<feature type="binding site" evidence="7">
    <location>
        <position position="91"/>
    </location>
    <ligand>
        <name>Zn(2+)</name>
        <dbReference type="ChEBI" id="CHEBI:29105"/>
        <label>1</label>
    </ligand>
</feature>
<proteinExistence type="inferred from homology"/>
<feature type="binding site" evidence="7">
    <location>
        <position position="145"/>
    </location>
    <ligand>
        <name>Zn(2+)</name>
        <dbReference type="ChEBI" id="CHEBI:29105"/>
        <label>2</label>
        <note>catalytic</note>
    </ligand>
</feature>
<evidence type="ECO:0000256" key="1">
    <source>
        <dbReference type="ARBA" id="ARBA00010370"/>
    </source>
</evidence>
<gene>
    <name evidence="10" type="ORF">MNOR_LOCUS8622</name>
</gene>
<dbReference type="Gene3D" id="2.10.25.10">
    <property type="entry name" value="Laminin"/>
    <property type="match status" value="1"/>
</dbReference>
<dbReference type="Pfam" id="PF00413">
    <property type="entry name" value="Peptidase_M10"/>
    <property type="match status" value="1"/>
</dbReference>
<keyword evidence="7" id="KW-0106">Calcium</keyword>
<dbReference type="GO" id="GO:0005615">
    <property type="term" value="C:extracellular space"/>
    <property type="evidence" value="ECO:0007669"/>
    <property type="project" value="TreeGrafter"/>
</dbReference>
<dbReference type="GO" id="GO:0008270">
    <property type="term" value="F:zinc ion binding"/>
    <property type="evidence" value="ECO:0007669"/>
    <property type="project" value="InterPro"/>
</dbReference>
<dbReference type="GO" id="GO:0030574">
    <property type="term" value="P:collagen catabolic process"/>
    <property type="evidence" value="ECO:0007669"/>
    <property type="project" value="TreeGrafter"/>
</dbReference>
<dbReference type="InterPro" id="IPR006026">
    <property type="entry name" value="Peptidase_Metallo"/>
</dbReference>
<feature type="binding site" evidence="7">
    <location>
        <position position="101"/>
    </location>
    <ligand>
        <name>Ca(2+)</name>
        <dbReference type="ChEBI" id="CHEBI:29108"/>
        <label>3</label>
    </ligand>
</feature>
<dbReference type="PANTHER" id="PTHR10201">
    <property type="entry name" value="MATRIX METALLOPROTEINASE"/>
    <property type="match status" value="1"/>
</dbReference>
<feature type="binding site" evidence="7">
    <location>
        <position position="109"/>
    </location>
    <ligand>
        <name>Zn(2+)</name>
        <dbReference type="ChEBI" id="CHEBI:29105"/>
        <label>1</label>
    </ligand>
</feature>
<evidence type="ECO:0000259" key="9">
    <source>
        <dbReference type="SMART" id="SM00235"/>
    </source>
</evidence>
<keyword evidence="5 7" id="KW-0862">Zinc</keyword>
<dbReference type="EMBL" id="CAXKWB010004028">
    <property type="protein sequence ID" value="CAL4071694.1"/>
    <property type="molecule type" value="Genomic_DNA"/>
</dbReference>
<dbReference type="PRINTS" id="PR00138">
    <property type="entry name" value="MATRIXIN"/>
</dbReference>
<dbReference type="GO" id="GO:0004222">
    <property type="term" value="F:metalloendopeptidase activity"/>
    <property type="evidence" value="ECO:0007669"/>
    <property type="project" value="InterPro"/>
</dbReference>
<feature type="binding site" evidence="7">
    <location>
        <position position="122"/>
    </location>
    <ligand>
        <name>Ca(2+)</name>
        <dbReference type="ChEBI" id="CHEBI:29108"/>
        <label>3</label>
    </ligand>
</feature>
<feature type="binding site" evidence="7">
    <location>
        <position position="123"/>
    </location>
    <ligand>
        <name>Ca(2+)</name>
        <dbReference type="ChEBI" id="CHEBI:29108"/>
        <label>1</label>
    </ligand>
</feature>
<evidence type="ECO:0000256" key="3">
    <source>
        <dbReference type="ARBA" id="ARBA00022723"/>
    </source>
</evidence>
<feature type="compositionally biased region" description="Basic and acidic residues" evidence="8">
    <location>
        <begin position="1"/>
        <end position="10"/>
    </location>
</feature>
<comment type="similarity">
    <text evidence="1">Belongs to the peptidase M10A family.</text>
</comment>
<feature type="binding site" evidence="7">
    <location>
        <position position="102"/>
    </location>
    <ligand>
        <name>Ca(2+)</name>
        <dbReference type="ChEBI" id="CHEBI:29108"/>
        <label>3</label>
    </ligand>
</feature>
<protein>
    <recommendedName>
        <fullName evidence="9">Peptidase metallopeptidase domain-containing protein</fullName>
    </recommendedName>
</protein>
<dbReference type="SUPFAM" id="SSF55486">
    <property type="entry name" value="Metalloproteases ('zincins'), catalytic domain"/>
    <property type="match status" value="1"/>
</dbReference>
<dbReference type="SMART" id="SM00235">
    <property type="entry name" value="ZnMc"/>
    <property type="match status" value="1"/>
</dbReference>
<dbReference type="CDD" id="cd04278">
    <property type="entry name" value="ZnMc_MMP"/>
    <property type="match status" value="1"/>
</dbReference>
<keyword evidence="3 7" id="KW-0479">Metal-binding</keyword>
<dbReference type="AlphaFoldDB" id="A0AAV2Q5G4"/>
<keyword evidence="2" id="KW-0645">Protease</keyword>
<evidence type="ECO:0000256" key="4">
    <source>
        <dbReference type="ARBA" id="ARBA00022801"/>
    </source>
</evidence>
<dbReference type="Gene3D" id="3.40.390.10">
    <property type="entry name" value="Collagenase (Catalytic Domain)"/>
    <property type="match status" value="1"/>
</dbReference>
<evidence type="ECO:0000313" key="10">
    <source>
        <dbReference type="EMBL" id="CAL4071694.1"/>
    </source>
</evidence>
<evidence type="ECO:0000313" key="11">
    <source>
        <dbReference type="Proteomes" id="UP001497623"/>
    </source>
</evidence>
<feature type="binding site" evidence="7">
    <location>
        <position position="81"/>
    </location>
    <ligand>
        <name>Ca(2+)</name>
        <dbReference type="ChEBI" id="CHEBI:29108"/>
        <label>2</label>
    </ligand>
</feature>
<feature type="binding site" evidence="7">
    <location>
        <position position="163"/>
    </location>
    <ligand>
        <name>Zn(2+)</name>
        <dbReference type="ChEBI" id="CHEBI:29105"/>
        <label>2</label>
        <note>catalytic</note>
    </ligand>
</feature>
<evidence type="ECO:0000256" key="6">
    <source>
        <dbReference type="PIRSR" id="PIRSR621190-1"/>
    </source>
</evidence>
<keyword evidence="4" id="KW-0378">Hydrolase</keyword>
<evidence type="ECO:0000256" key="5">
    <source>
        <dbReference type="ARBA" id="ARBA00022833"/>
    </source>
</evidence>
<organism evidence="10 11">
    <name type="scientific">Meganyctiphanes norvegica</name>
    <name type="common">Northern krill</name>
    <name type="synonym">Thysanopoda norvegica</name>
    <dbReference type="NCBI Taxonomy" id="48144"/>
    <lineage>
        <taxon>Eukaryota</taxon>
        <taxon>Metazoa</taxon>
        <taxon>Ecdysozoa</taxon>
        <taxon>Arthropoda</taxon>
        <taxon>Crustacea</taxon>
        <taxon>Multicrustacea</taxon>
        <taxon>Malacostraca</taxon>
        <taxon>Eumalacostraca</taxon>
        <taxon>Eucarida</taxon>
        <taxon>Euphausiacea</taxon>
        <taxon>Euphausiidae</taxon>
        <taxon>Meganyctiphanes</taxon>
    </lineage>
</organism>
<reference evidence="10 11" key="1">
    <citation type="submission" date="2024-05" db="EMBL/GenBank/DDBJ databases">
        <authorList>
            <person name="Wallberg A."/>
        </authorList>
    </citation>
    <scope>NUCLEOTIDE SEQUENCE [LARGE SCALE GENOMIC DNA]</scope>
</reference>
<keyword evidence="11" id="KW-1185">Reference proteome</keyword>
<dbReference type="Proteomes" id="UP001497623">
    <property type="component" value="Unassembled WGS sequence"/>
</dbReference>
<feature type="region of interest" description="Disordered" evidence="8">
    <location>
        <begin position="1"/>
        <end position="24"/>
    </location>
</feature>
<accession>A0AAV2Q5G4</accession>
<feature type="binding site" evidence="7">
    <location>
        <position position="125"/>
    </location>
    <ligand>
        <name>Ca(2+)</name>
        <dbReference type="ChEBI" id="CHEBI:29108"/>
        <label>1</label>
    </ligand>
</feature>
<evidence type="ECO:0000256" key="2">
    <source>
        <dbReference type="ARBA" id="ARBA00022670"/>
    </source>
</evidence>
<feature type="domain" description="Peptidase metallopeptidase" evidence="9">
    <location>
        <begin position="25"/>
        <end position="192"/>
    </location>
</feature>
<comment type="cofactor">
    <cofactor evidence="7">
        <name>Ca(2+)</name>
        <dbReference type="ChEBI" id="CHEBI:29108"/>
    </cofactor>
    <text evidence="7">Can bind about 5 Ca(2+) ions per subunit.</text>
</comment>
<dbReference type="InterPro" id="IPR001818">
    <property type="entry name" value="Pept_M10_metallopeptidase"/>
</dbReference>
<dbReference type="InterPro" id="IPR024079">
    <property type="entry name" value="MetalloPept_cat_dom_sf"/>
</dbReference>
<feature type="active site" evidence="6">
    <location>
        <position position="146"/>
    </location>
</feature>
<dbReference type="InterPro" id="IPR021190">
    <property type="entry name" value="Pept_M10A"/>
</dbReference>
<feature type="binding site" evidence="7">
    <location>
        <position position="155"/>
    </location>
    <ligand>
        <name>Zn(2+)</name>
        <dbReference type="ChEBI" id="CHEBI:29105"/>
        <label>2</label>
        <note>catalytic</note>
    </ligand>
</feature>
<comment type="caution">
    <text evidence="10">The sequence shown here is derived from an EMBL/GenBank/DDBJ whole genome shotgun (WGS) entry which is preliminary data.</text>
</comment>
<comment type="cofactor">
    <cofactor evidence="7">
        <name>Zn(2+)</name>
        <dbReference type="ChEBI" id="CHEBI:29105"/>
    </cofactor>
    <text evidence="7">Binds 2 Zn(2+) ions per subunit.</text>
</comment>
<feature type="binding site" evidence="7">
    <location>
        <position position="149"/>
    </location>
    <ligand>
        <name>Zn(2+)</name>
        <dbReference type="ChEBI" id="CHEBI:29105"/>
        <label>2</label>
        <note>catalytic</note>
    </ligand>
</feature>
<feature type="binding site" evidence="7">
    <location>
        <position position="125"/>
    </location>
    <ligand>
        <name>Ca(2+)</name>
        <dbReference type="ChEBI" id="CHEBI:29108"/>
        <label>3</label>
    </ligand>
</feature>
<dbReference type="InterPro" id="IPR033739">
    <property type="entry name" value="M10A_MMP"/>
</dbReference>
<feature type="non-terminal residue" evidence="10">
    <location>
        <position position="222"/>
    </location>
</feature>
<dbReference type="GO" id="GO:0006508">
    <property type="term" value="P:proteolysis"/>
    <property type="evidence" value="ECO:0007669"/>
    <property type="project" value="UniProtKB-KW"/>
</dbReference>
<evidence type="ECO:0000256" key="8">
    <source>
        <dbReference type="SAM" id="MobiDB-lite"/>
    </source>
</evidence>
<dbReference type="GO" id="GO:0030198">
    <property type="term" value="P:extracellular matrix organization"/>
    <property type="evidence" value="ECO:0007669"/>
    <property type="project" value="TreeGrafter"/>
</dbReference>
<dbReference type="PANTHER" id="PTHR10201:SF294">
    <property type="entry name" value="MATRIX METALLOPROTEINASE 16"/>
    <property type="match status" value="1"/>
</dbReference>
<name>A0AAV2Q5G4_MEGNR</name>
<feature type="binding site" evidence="7">
    <location>
        <position position="116"/>
    </location>
    <ligand>
        <name>Ca(2+)</name>
        <dbReference type="ChEBI" id="CHEBI:29108"/>
        <label>2</label>
    </ligand>
</feature>